<evidence type="ECO:0000256" key="2">
    <source>
        <dbReference type="ARBA" id="ARBA00023315"/>
    </source>
</evidence>
<dbReference type="InterPro" id="IPR000182">
    <property type="entry name" value="GNAT_dom"/>
</dbReference>
<dbReference type="PROSITE" id="PS51186">
    <property type="entry name" value="GNAT"/>
    <property type="match status" value="1"/>
</dbReference>
<dbReference type="PANTHER" id="PTHR43877">
    <property type="entry name" value="AMINOALKYLPHOSPHONATE N-ACETYLTRANSFERASE-RELATED-RELATED"/>
    <property type="match status" value="1"/>
</dbReference>
<sequence length="270" mass="29851">MNNSTKENPERLEHVRLLERLAIEAWPPIVREPLGGWMLRASGGVSRRGNSVWTAAPFPESETGDWLEHAESFAVRSGIPPCFYVSDTSPAGLDERLANEGYLLTEPCYLMTGSTGSASERLSVRPAKENGFEVSLPGADRTEENGEWLREFLSIKGVPPEREAAYAAIFGAIRSDHTFARLRIAGETAALGTIVAQGRFAYVSNLTVTPKFRRRGLASAMMAELIRWATERGAEELYLQVLRDNLPAVTLYRNLGFDIAAGHHYRVSGR</sequence>
<evidence type="ECO:0000259" key="3">
    <source>
        <dbReference type="PROSITE" id="PS51186"/>
    </source>
</evidence>
<evidence type="ECO:0000313" key="5">
    <source>
        <dbReference type="Proteomes" id="UP000800303"/>
    </source>
</evidence>
<gene>
    <name evidence="4" type="ORF">GYN08_09585</name>
</gene>
<evidence type="ECO:0000313" key="4">
    <source>
        <dbReference type="EMBL" id="NGZ75574.1"/>
    </source>
</evidence>
<evidence type="ECO:0000256" key="1">
    <source>
        <dbReference type="ARBA" id="ARBA00022679"/>
    </source>
</evidence>
<reference evidence="4 5" key="1">
    <citation type="submission" date="2020-01" db="EMBL/GenBank/DDBJ databases">
        <title>Polyphasic characterisation and genomic insights into a novel alkali tolerant bacterium VR-M41.</title>
        <authorList>
            <person name="Vemuluri V.R."/>
        </authorList>
    </citation>
    <scope>NUCLEOTIDE SEQUENCE [LARGE SCALE GENOMIC DNA]</scope>
    <source>
        <strain evidence="4 5">VR-M41</strain>
    </source>
</reference>
<name>A0ABX0F6F4_9BACL</name>
<accession>A0ABX0F6F4</accession>
<dbReference type="Gene3D" id="3.40.630.30">
    <property type="match status" value="1"/>
</dbReference>
<dbReference type="InterPro" id="IPR016181">
    <property type="entry name" value="Acyl_CoA_acyltransferase"/>
</dbReference>
<dbReference type="SUPFAM" id="SSF55729">
    <property type="entry name" value="Acyl-CoA N-acyltransferases (Nat)"/>
    <property type="match status" value="1"/>
</dbReference>
<feature type="domain" description="N-acetyltransferase" evidence="3">
    <location>
        <begin position="122"/>
        <end position="270"/>
    </location>
</feature>
<proteinExistence type="predicted"/>
<dbReference type="InterPro" id="IPR056935">
    <property type="entry name" value="Rv0428c-like_C"/>
</dbReference>
<dbReference type="EMBL" id="JAAFGS010000003">
    <property type="protein sequence ID" value="NGZ75574.1"/>
    <property type="molecule type" value="Genomic_DNA"/>
</dbReference>
<dbReference type="CDD" id="cd04301">
    <property type="entry name" value="NAT_SF"/>
    <property type="match status" value="1"/>
</dbReference>
<dbReference type="InterPro" id="IPR050832">
    <property type="entry name" value="Bact_Acetyltransf"/>
</dbReference>
<dbReference type="Pfam" id="PF24553">
    <property type="entry name" value="Rv0428c_C"/>
    <property type="match status" value="1"/>
</dbReference>
<dbReference type="Proteomes" id="UP000800303">
    <property type="component" value="Unassembled WGS sequence"/>
</dbReference>
<dbReference type="RefSeq" id="WP_166273997.1">
    <property type="nucleotide sequence ID" value="NZ_JAAFGS010000003.1"/>
</dbReference>
<comment type="caution">
    <text evidence="4">The sequence shown here is derived from an EMBL/GenBank/DDBJ whole genome shotgun (WGS) entry which is preliminary data.</text>
</comment>
<keyword evidence="2" id="KW-0012">Acyltransferase</keyword>
<keyword evidence="1" id="KW-0808">Transferase</keyword>
<protein>
    <submittedName>
        <fullName evidence="4">GNAT family N-acetyltransferase</fullName>
    </submittedName>
</protein>
<organism evidence="4 5">
    <name type="scientific">Saccharibacillus alkalitolerans</name>
    <dbReference type="NCBI Taxonomy" id="2705290"/>
    <lineage>
        <taxon>Bacteria</taxon>
        <taxon>Bacillati</taxon>
        <taxon>Bacillota</taxon>
        <taxon>Bacilli</taxon>
        <taxon>Bacillales</taxon>
        <taxon>Paenibacillaceae</taxon>
        <taxon>Saccharibacillus</taxon>
    </lineage>
</organism>
<keyword evidence="5" id="KW-1185">Reference proteome</keyword>
<dbReference type="PANTHER" id="PTHR43877:SF2">
    <property type="entry name" value="AMINOALKYLPHOSPHONATE N-ACETYLTRANSFERASE-RELATED"/>
    <property type="match status" value="1"/>
</dbReference>